<gene>
    <name evidence="1" type="ORF">SCALIN_C45_0114</name>
</gene>
<protein>
    <submittedName>
        <fullName evidence="1">Uncharacterized protein</fullName>
    </submittedName>
</protein>
<accession>A0A286U4A7</accession>
<comment type="caution">
    <text evidence="1">The sequence shown here is derived from an EMBL/GenBank/DDBJ whole genome shotgun (WGS) entry which is preliminary data.</text>
</comment>
<name>A0A286U4A7_9BACT</name>
<sequence length="59" mass="6504">MSEYNVPKGVSNNPIEIPNRINISIAIGANNSPHVTATLKYTNIPTRITDLIRKLNKTS</sequence>
<evidence type="ECO:0000313" key="1">
    <source>
        <dbReference type="EMBL" id="GAX62956.1"/>
    </source>
</evidence>
<dbReference type="AlphaFoldDB" id="A0A286U4A7"/>
<evidence type="ECO:0000313" key="2">
    <source>
        <dbReference type="Proteomes" id="UP000218542"/>
    </source>
</evidence>
<keyword evidence="2" id="KW-1185">Reference proteome</keyword>
<dbReference type="Proteomes" id="UP000218542">
    <property type="component" value="Unassembled WGS sequence"/>
</dbReference>
<organism evidence="1 2">
    <name type="scientific">Candidatus Scalindua japonica</name>
    <dbReference type="NCBI Taxonomy" id="1284222"/>
    <lineage>
        <taxon>Bacteria</taxon>
        <taxon>Pseudomonadati</taxon>
        <taxon>Planctomycetota</taxon>
        <taxon>Candidatus Brocadiia</taxon>
        <taxon>Candidatus Brocadiales</taxon>
        <taxon>Candidatus Scalinduaceae</taxon>
        <taxon>Candidatus Scalindua</taxon>
    </lineage>
</organism>
<reference evidence="2" key="1">
    <citation type="journal article" date="2017" name="Environ. Microbiol. Rep.">
        <title>Genetic Diversity of Marine Anaerobic Ammonium-Oxidizing Bacteria as Revealed by Genomic and Proteomic Analyses of 'Candidatus Scalindua japonica'.</title>
        <authorList>
            <person name="Oshiki M."/>
            <person name="Mizuto K."/>
            <person name="Kimura Z."/>
            <person name="Kindaichi T."/>
            <person name="Satoh H."/>
            <person name="Okabe S."/>
        </authorList>
    </citation>
    <scope>NUCLEOTIDE SEQUENCE [LARGE SCALE GENOMIC DNA]</scope>
    <source>
        <strain evidence="2">husup-a2</strain>
    </source>
</reference>
<proteinExistence type="predicted"/>
<dbReference type="EMBL" id="BAOS01000045">
    <property type="protein sequence ID" value="GAX62956.1"/>
    <property type="molecule type" value="Genomic_DNA"/>
</dbReference>